<keyword evidence="3" id="KW-1185">Reference proteome</keyword>
<dbReference type="InterPro" id="IPR023875">
    <property type="entry name" value="DNA_repair_put"/>
</dbReference>
<dbReference type="STRING" id="36849.OXPF_12550"/>
<dbReference type="AlphaFoldDB" id="A0A0N8NTL0"/>
<feature type="domain" description="DUF4130" evidence="1">
    <location>
        <begin position="84"/>
        <end position="243"/>
    </location>
</feature>
<protein>
    <recommendedName>
        <fullName evidence="1">DUF4130 domain-containing protein</fullName>
    </recommendedName>
</protein>
<reference evidence="2 3" key="1">
    <citation type="submission" date="2015-09" db="EMBL/GenBank/DDBJ databases">
        <title>Genome sequence of Oxobacter pfennigii DSM 3222.</title>
        <authorList>
            <person name="Poehlein A."/>
            <person name="Bengelsdorf F.R."/>
            <person name="Schiel-Bengelsdorf B."/>
            <person name="Duerre P."/>
            <person name="Daniel R."/>
        </authorList>
    </citation>
    <scope>NUCLEOTIDE SEQUENCE [LARGE SCALE GENOMIC DNA]</scope>
    <source>
        <strain evidence="2 3">DSM 3222</strain>
    </source>
</reference>
<dbReference type="InterPro" id="IPR025404">
    <property type="entry name" value="DUF4130"/>
</dbReference>
<dbReference type="RefSeq" id="WP_054874347.1">
    <property type="nucleotide sequence ID" value="NZ_LKET01000027.1"/>
</dbReference>
<organism evidence="2 3">
    <name type="scientific">Oxobacter pfennigii</name>
    <dbReference type="NCBI Taxonomy" id="36849"/>
    <lineage>
        <taxon>Bacteria</taxon>
        <taxon>Bacillati</taxon>
        <taxon>Bacillota</taxon>
        <taxon>Clostridia</taxon>
        <taxon>Eubacteriales</taxon>
        <taxon>Clostridiaceae</taxon>
        <taxon>Oxobacter</taxon>
    </lineage>
</organism>
<dbReference type="Proteomes" id="UP000050326">
    <property type="component" value="Unassembled WGS sequence"/>
</dbReference>
<sequence length="248" mass="29162">MIIFTYDGTFEGLLSAVCEAFNKKIRPGAFIKKDRVQQSIIDTYVEVETDKEKVIRITEAVNRRIGGDTLLNIFYLYLSEYENSGKLIFEYINLGWKVGFKLNLHLQDERVLNVMNVCKKVTFEVHRLLGLIRFKKLKGDVLYAPIEPDYNTLPLLATHFVERMSNELFIIHDVKRNTAVLYNKKEYEIVPFYLDSALQSADEEMDFQVLWKDYFNSIAIPDRENKALQKSFMPVRYWKHLTEKNPLL</sequence>
<evidence type="ECO:0000259" key="1">
    <source>
        <dbReference type="Pfam" id="PF13566"/>
    </source>
</evidence>
<comment type="caution">
    <text evidence="2">The sequence shown here is derived from an EMBL/GenBank/DDBJ whole genome shotgun (WGS) entry which is preliminary data.</text>
</comment>
<dbReference type="PATRIC" id="fig|36849.3.peg.1336"/>
<evidence type="ECO:0000313" key="2">
    <source>
        <dbReference type="EMBL" id="KPU45128.1"/>
    </source>
</evidence>
<dbReference type="EMBL" id="LKET01000027">
    <property type="protein sequence ID" value="KPU45128.1"/>
    <property type="molecule type" value="Genomic_DNA"/>
</dbReference>
<dbReference type="NCBIfam" id="TIGR03915">
    <property type="entry name" value="SAM_7_link_chp"/>
    <property type="match status" value="1"/>
</dbReference>
<proteinExistence type="predicted"/>
<dbReference type="OrthoDB" id="5290748at2"/>
<evidence type="ECO:0000313" key="3">
    <source>
        <dbReference type="Proteomes" id="UP000050326"/>
    </source>
</evidence>
<dbReference type="Pfam" id="PF13566">
    <property type="entry name" value="DUF4130"/>
    <property type="match status" value="1"/>
</dbReference>
<gene>
    <name evidence="2" type="ORF">OXPF_12550</name>
</gene>
<name>A0A0N8NTL0_9CLOT</name>
<accession>A0A0N8NTL0</accession>